<dbReference type="OrthoDB" id="9798408at2"/>
<dbReference type="AlphaFoldDB" id="A0A1M4WJD5"/>
<protein>
    <submittedName>
        <fullName evidence="8">Predicted permease</fullName>
    </submittedName>
</protein>
<comment type="similarity">
    <text evidence="2">Belongs to the UPF0718 family.</text>
</comment>
<organism evidence="8 9">
    <name type="scientific">Alkalibacter saccharofermentans DSM 14828</name>
    <dbReference type="NCBI Taxonomy" id="1120975"/>
    <lineage>
        <taxon>Bacteria</taxon>
        <taxon>Bacillati</taxon>
        <taxon>Bacillota</taxon>
        <taxon>Clostridia</taxon>
        <taxon>Eubacteriales</taxon>
        <taxon>Eubacteriaceae</taxon>
        <taxon>Alkalibacter</taxon>
    </lineage>
</organism>
<evidence type="ECO:0000256" key="2">
    <source>
        <dbReference type="ARBA" id="ARBA00006386"/>
    </source>
</evidence>
<accession>A0A1M4WJD5</accession>
<evidence type="ECO:0000313" key="9">
    <source>
        <dbReference type="Proteomes" id="UP000184251"/>
    </source>
</evidence>
<feature type="transmembrane region" description="Helical" evidence="7">
    <location>
        <begin position="81"/>
        <end position="104"/>
    </location>
</feature>
<evidence type="ECO:0000256" key="6">
    <source>
        <dbReference type="ARBA" id="ARBA00023136"/>
    </source>
</evidence>
<keyword evidence="6 7" id="KW-0472">Membrane</keyword>
<dbReference type="Pfam" id="PF03773">
    <property type="entry name" value="ArsP_1"/>
    <property type="match status" value="1"/>
</dbReference>
<evidence type="ECO:0000313" key="8">
    <source>
        <dbReference type="EMBL" id="SHE81307.1"/>
    </source>
</evidence>
<keyword evidence="4 7" id="KW-0812">Transmembrane</keyword>
<evidence type="ECO:0000256" key="5">
    <source>
        <dbReference type="ARBA" id="ARBA00022989"/>
    </source>
</evidence>
<name>A0A1M4WJD5_9FIRM</name>
<feature type="transmembrane region" description="Helical" evidence="7">
    <location>
        <begin position="110"/>
        <end position="129"/>
    </location>
</feature>
<sequence length="178" mass="19457">MKNIMIRYRFFFVMVAVTIGLAAINPAAGEKAVDTTIFSFREMLSVLPPIFILLGLLDVWVPRETMIRFMGKGSGAKGILLAIFLGSAAAGPLYGAFPMAAVFMKKGVKFSNVLIFLGAWSTTKIPMFLFELSALGTRFALTRLGASMVGIFVIAHLVDKSVDEKEKSMVYKNASEMN</sequence>
<comment type="subcellular location">
    <subcellularLocation>
        <location evidence="1">Cell membrane</location>
        <topology evidence="1">Multi-pass membrane protein</topology>
    </subcellularLocation>
</comment>
<keyword evidence="9" id="KW-1185">Reference proteome</keyword>
<evidence type="ECO:0000256" key="1">
    <source>
        <dbReference type="ARBA" id="ARBA00004651"/>
    </source>
</evidence>
<dbReference type="STRING" id="1120975.SAMN02746064_01258"/>
<evidence type="ECO:0000256" key="3">
    <source>
        <dbReference type="ARBA" id="ARBA00022475"/>
    </source>
</evidence>
<dbReference type="Proteomes" id="UP000184251">
    <property type="component" value="Unassembled WGS sequence"/>
</dbReference>
<evidence type="ECO:0000256" key="4">
    <source>
        <dbReference type="ARBA" id="ARBA00022692"/>
    </source>
</evidence>
<reference evidence="8 9" key="1">
    <citation type="submission" date="2016-11" db="EMBL/GenBank/DDBJ databases">
        <authorList>
            <person name="Jaros S."/>
            <person name="Januszkiewicz K."/>
            <person name="Wedrychowicz H."/>
        </authorList>
    </citation>
    <scope>NUCLEOTIDE SEQUENCE [LARGE SCALE GENOMIC DNA]</scope>
    <source>
        <strain evidence="8 9">DSM 14828</strain>
    </source>
</reference>
<dbReference type="GO" id="GO:0005886">
    <property type="term" value="C:plasma membrane"/>
    <property type="evidence" value="ECO:0007669"/>
    <property type="project" value="UniProtKB-SubCell"/>
</dbReference>
<dbReference type="RefSeq" id="WP_073270230.1">
    <property type="nucleotide sequence ID" value="NZ_FQTU01000007.1"/>
</dbReference>
<keyword evidence="5 7" id="KW-1133">Transmembrane helix</keyword>
<feature type="transmembrane region" description="Helical" evidence="7">
    <location>
        <begin position="45"/>
        <end position="61"/>
    </location>
</feature>
<gene>
    <name evidence="8" type="ORF">SAMN02746064_01258</name>
</gene>
<dbReference type="InterPro" id="IPR005524">
    <property type="entry name" value="DUF318"/>
</dbReference>
<keyword evidence="3" id="KW-1003">Cell membrane</keyword>
<feature type="transmembrane region" description="Helical" evidence="7">
    <location>
        <begin position="141"/>
        <end position="158"/>
    </location>
</feature>
<dbReference type="EMBL" id="FQTU01000007">
    <property type="protein sequence ID" value="SHE81307.1"/>
    <property type="molecule type" value="Genomic_DNA"/>
</dbReference>
<proteinExistence type="inferred from homology"/>
<evidence type="ECO:0000256" key="7">
    <source>
        <dbReference type="SAM" id="Phobius"/>
    </source>
</evidence>